<dbReference type="Pfam" id="PF02687">
    <property type="entry name" value="FtsX"/>
    <property type="match status" value="1"/>
</dbReference>
<dbReference type="Gene3D" id="3.40.50.300">
    <property type="entry name" value="P-loop containing nucleotide triphosphate hydrolases"/>
    <property type="match status" value="1"/>
</dbReference>
<feature type="domain" description="ABC3 transporter permease C-terminal" evidence="10">
    <location>
        <begin position="400"/>
        <end position="512"/>
    </location>
</feature>
<evidence type="ECO:0000256" key="8">
    <source>
        <dbReference type="SAM" id="Phobius"/>
    </source>
</evidence>
<feature type="domain" description="MacB-like periplasmic core" evidence="11">
    <location>
        <begin position="149"/>
        <end position="364"/>
    </location>
</feature>
<keyword evidence="3 8" id="KW-0812">Transmembrane</keyword>
<reference evidence="12 13" key="1">
    <citation type="submission" date="2012-09" db="EMBL/GenBank/DDBJ databases">
        <title>Draft Genome Sequences of 6 Strains from Genus Thauera.</title>
        <authorList>
            <person name="Liu B."/>
            <person name="Shapleigh J.P."/>
            <person name="Frostegard A.H."/>
        </authorList>
    </citation>
    <scope>NUCLEOTIDE SEQUENCE [LARGE SCALE GENOMIC DNA]</scope>
    <source>
        <strain evidence="13">47Lol / DSM 12138</strain>
    </source>
</reference>
<accession>N6Z8N4</accession>
<feature type="non-terminal residue" evidence="12">
    <location>
        <position position="1"/>
    </location>
</feature>
<evidence type="ECO:0000256" key="6">
    <source>
        <dbReference type="ARBA" id="ARBA00023136"/>
    </source>
</evidence>
<keyword evidence="7" id="KW-0046">Antibiotic resistance</keyword>
<evidence type="ECO:0000256" key="7">
    <source>
        <dbReference type="ARBA" id="ARBA00023251"/>
    </source>
</evidence>
<dbReference type="RefSeq" id="WP_004336931.1">
    <property type="nucleotide sequence ID" value="NZ_AMXE01000024.1"/>
</dbReference>
<evidence type="ECO:0000259" key="9">
    <source>
        <dbReference type="Pfam" id="PF00005"/>
    </source>
</evidence>
<feature type="transmembrane region" description="Helical" evidence="8">
    <location>
        <begin position="445"/>
        <end position="474"/>
    </location>
</feature>
<dbReference type="Pfam" id="PF12704">
    <property type="entry name" value="MacB_PCD"/>
    <property type="match status" value="1"/>
</dbReference>
<feature type="transmembrane region" description="Helical" evidence="8">
    <location>
        <begin position="480"/>
        <end position="501"/>
    </location>
</feature>
<dbReference type="eggNOG" id="COG1136">
    <property type="taxonomic scope" value="Bacteria"/>
</dbReference>
<dbReference type="InterPro" id="IPR027417">
    <property type="entry name" value="P-loop_NTPase"/>
</dbReference>
<dbReference type="InterPro" id="IPR050250">
    <property type="entry name" value="Macrolide_Exporter_MacB"/>
</dbReference>
<evidence type="ECO:0000256" key="3">
    <source>
        <dbReference type="ARBA" id="ARBA00022692"/>
    </source>
</evidence>
<dbReference type="GO" id="GO:0046677">
    <property type="term" value="P:response to antibiotic"/>
    <property type="evidence" value="ECO:0007669"/>
    <property type="project" value="UniProtKB-KW"/>
</dbReference>
<keyword evidence="12" id="KW-0067">ATP-binding</keyword>
<evidence type="ECO:0000313" key="13">
    <source>
        <dbReference type="Proteomes" id="UP000013232"/>
    </source>
</evidence>
<evidence type="ECO:0000256" key="1">
    <source>
        <dbReference type="ARBA" id="ARBA00004651"/>
    </source>
</evidence>
<keyword evidence="2" id="KW-1003">Cell membrane</keyword>
<feature type="transmembrane region" description="Helical" evidence="8">
    <location>
        <begin position="150"/>
        <end position="173"/>
    </location>
</feature>
<keyword evidence="5 8" id="KW-1133">Transmembrane helix</keyword>
<dbReference type="AlphaFoldDB" id="N6Z8N4"/>
<evidence type="ECO:0000256" key="2">
    <source>
        <dbReference type="ARBA" id="ARBA00022475"/>
    </source>
</evidence>
<evidence type="ECO:0000313" key="12">
    <source>
        <dbReference type="EMBL" id="ENO88514.1"/>
    </source>
</evidence>
<keyword evidence="13" id="KW-1185">Reference proteome</keyword>
<dbReference type="InterPro" id="IPR025857">
    <property type="entry name" value="MacB_PCD"/>
</dbReference>
<dbReference type="EMBL" id="AMXE01000024">
    <property type="protein sequence ID" value="ENO88514.1"/>
    <property type="molecule type" value="Genomic_DNA"/>
</dbReference>
<feature type="transmembrane region" description="Helical" evidence="8">
    <location>
        <begin position="395"/>
        <end position="418"/>
    </location>
</feature>
<gene>
    <name evidence="12" type="ORF">C666_08370</name>
</gene>
<dbReference type="Proteomes" id="UP000013232">
    <property type="component" value="Unassembled WGS sequence"/>
</dbReference>
<feature type="domain" description="ABC transporter" evidence="9">
    <location>
        <begin position="2"/>
        <end position="49"/>
    </location>
</feature>
<dbReference type="PANTHER" id="PTHR30572">
    <property type="entry name" value="MEMBRANE COMPONENT OF TRANSPORTER-RELATED"/>
    <property type="match status" value="1"/>
</dbReference>
<keyword evidence="4" id="KW-1278">Translocase</keyword>
<dbReference type="SUPFAM" id="SSF52540">
    <property type="entry name" value="P-loop containing nucleoside triphosphate hydrolases"/>
    <property type="match status" value="1"/>
</dbReference>
<name>N6Z8N4_THAL4</name>
<dbReference type="GO" id="GO:0005886">
    <property type="term" value="C:plasma membrane"/>
    <property type="evidence" value="ECO:0007669"/>
    <property type="project" value="UniProtKB-SubCell"/>
</dbReference>
<dbReference type="InterPro" id="IPR003838">
    <property type="entry name" value="ABC3_permease_C"/>
</dbReference>
<evidence type="ECO:0000256" key="5">
    <source>
        <dbReference type="ARBA" id="ARBA00022989"/>
    </source>
</evidence>
<dbReference type="InterPro" id="IPR003439">
    <property type="entry name" value="ABC_transporter-like_ATP-bd"/>
</dbReference>
<dbReference type="GO" id="GO:0016887">
    <property type="term" value="F:ATP hydrolysis activity"/>
    <property type="evidence" value="ECO:0007669"/>
    <property type="project" value="InterPro"/>
</dbReference>
<organism evidence="12 13">
    <name type="scientific">Thauera linaloolentis (strain DSM 12138 / JCM 21573 / CCUG 41526 / CIP 105981 / IAM 15112 / NBRC 102519 / 47Lol)</name>
    <dbReference type="NCBI Taxonomy" id="1123367"/>
    <lineage>
        <taxon>Bacteria</taxon>
        <taxon>Pseudomonadati</taxon>
        <taxon>Pseudomonadota</taxon>
        <taxon>Betaproteobacteria</taxon>
        <taxon>Rhodocyclales</taxon>
        <taxon>Zoogloeaceae</taxon>
        <taxon>Thauera</taxon>
    </lineage>
</organism>
<dbReference type="PANTHER" id="PTHR30572:SF14">
    <property type="entry name" value="MACROLIDE EXPORT ATP-BINDING_PERMEASE PROTEIN MACB"/>
    <property type="match status" value="1"/>
</dbReference>
<dbReference type="eggNOG" id="COG0577">
    <property type="taxonomic scope" value="Bacteria"/>
</dbReference>
<evidence type="ECO:0000259" key="11">
    <source>
        <dbReference type="Pfam" id="PF12704"/>
    </source>
</evidence>
<proteinExistence type="predicted"/>
<dbReference type="OrthoDB" id="4814201at2"/>
<dbReference type="GO" id="GO:0022857">
    <property type="term" value="F:transmembrane transporter activity"/>
    <property type="evidence" value="ECO:0007669"/>
    <property type="project" value="TreeGrafter"/>
</dbReference>
<evidence type="ECO:0000256" key="4">
    <source>
        <dbReference type="ARBA" id="ARBA00022967"/>
    </source>
</evidence>
<protein>
    <submittedName>
        <fullName evidence="12">Putative ABC transporter ATP-binding protein/permease</fullName>
    </submittedName>
</protein>
<keyword evidence="6 8" id="KW-0472">Membrane</keyword>
<evidence type="ECO:0000259" key="10">
    <source>
        <dbReference type="Pfam" id="PF02687"/>
    </source>
</evidence>
<dbReference type="STRING" id="1123367.GCA_000621305_00761"/>
<dbReference type="Pfam" id="PF00005">
    <property type="entry name" value="ABC_tran"/>
    <property type="match status" value="1"/>
</dbReference>
<keyword evidence="12" id="KW-0547">Nucleotide-binding</keyword>
<sequence length="519" mass="55030">RARALLERLGLGNRAGHWPRQLSGGQQQRVSIARALINGGRVILADEPTGALDSQSGAEVMALLRELAAAGHTVILITHDAGVAAQAARVVRLHDGRIVADERTAAAAPLAGEPRFPHPTGQAGGTAQIDLRETLASAWRSLWASRFRTLLTLLGIVIGVASVIVLMAVGLGASERTLANLAAFGSINRVEIWPDEDPLSARRGTLSEADVGTVRAVANVEAVVPFNPRQGTLVAGAHRFTTWVLATGADGEKVFNLKLAAGSYLNAEDERTLAPVVVLGARTRERLFPEPRTRPVGEYIQINGLPFRVIGVLEETGDDEEDHTAMIPFATGALRLWGSPHAGGVQLRVADLGRIDETARAIEQALERARGAKDFRVFNNPARVRAQNAASRQQALLLALIAGISLVVGGIGVMNIMLMSVKERTREIGIRMATGARQRDIQWQFLAEAVVVSLAGGVAGVAIGLLIGAVLAWWAVPVVFTVRSLLLAFGCALATGLLFGFMPARQAARLEPVVALAGE</sequence>
<comment type="subcellular location">
    <subcellularLocation>
        <location evidence="1">Cell membrane</location>
        <topology evidence="1">Multi-pass membrane protein</topology>
    </subcellularLocation>
</comment>
<comment type="caution">
    <text evidence="12">The sequence shown here is derived from an EMBL/GenBank/DDBJ whole genome shotgun (WGS) entry which is preliminary data.</text>
</comment>
<dbReference type="GO" id="GO:0005524">
    <property type="term" value="F:ATP binding"/>
    <property type="evidence" value="ECO:0007669"/>
    <property type="project" value="UniProtKB-KW"/>
</dbReference>